<evidence type="ECO:0000313" key="2">
    <source>
        <dbReference type="EMBL" id="GBP46012.1"/>
    </source>
</evidence>
<accession>A0A4C1W643</accession>
<sequence length="101" mass="11276">MSYSGSVVDFLVLDFIPLRNFEPSFFITHRMCVKRLDKWYIKTRSELRSDATARRASAEVQGGSRSNAPLLPHPPPAHGPPLTSRAHAGVVCLFIEKLSQP</sequence>
<comment type="caution">
    <text evidence="2">The sequence shown here is derived from an EMBL/GenBank/DDBJ whole genome shotgun (WGS) entry which is preliminary data.</text>
</comment>
<feature type="region of interest" description="Disordered" evidence="1">
    <location>
        <begin position="47"/>
        <end position="83"/>
    </location>
</feature>
<dbReference type="Proteomes" id="UP000299102">
    <property type="component" value="Unassembled WGS sequence"/>
</dbReference>
<dbReference type="AlphaFoldDB" id="A0A4C1W643"/>
<feature type="compositionally biased region" description="Basic and acidic residues" evidence="1">
    <location>
        <begin position="47"/>
        <end position="57"/>
    </location>
</feature>
<keyword evidence="3" id="KW-1185">Reference proteome</keyword>
<evidence type="ECO:0000313" key="3">
    <source>
        <dbReference type="Proteomes" id="UP000299102"/>
    </source>
</evidence>
<evidence type="ECO:0000256" key="1">
    <source>
        <dbReference type="SAM" id="MobiDB-lite"/>
    </source>
</evidence>
<reference evidence="2 3" key="1">
    <citation type="journal article" date="2019" name="Commun. Biol.">
        <title>The bagworm genome reveals a unique fibroin gene that provides high tensile strength.</title>
        <authorList>
            <person name="Kono N."/>
            <person name="Nakamura H."/>
            <person name="Ohtoshi R."/>
            <person name="Tomita M."/>
            <person name="Numata K."/>
            <person name="Arakawa K."/>
        </authorList>
    </citation>
    <scope>NUCLEOTIDE SEQUENCE [LARGE SCALE GENOMIC DNA]</scope>
</reference>
<organism evidence="2 3">
    <name type="scientific">Eumeta variegata</name>
    <name type="common">Bagworm moth</name>
    <name type="synonym">Eumeta japonica</name>
    <dbReference type="NCBI Taxonomy" id="151549"/>
    <lineage>
        <taxon>Eukaryota</taxon>
        <taxon>Metazoa</taxon>
        <taxon>Ecdysozoa</taxon>
        <taxon>Arthropoda</taxon>
        <taxon>Hexapoda</taxon>
        <taxon>Insecta</taxon>
        <taxon>Pterygota</taxon>
        <taxon>Neoptera</taxon>
        <taxon>Endopterygota</taxon>
        <taxon>Lepidoptera</taxon>
        <taxon>Glossata</taxon>
        <taxon>Ditrysia</taxon>
        <taxon>Tineoidea</taxon>
        <taxon>Psychidae</taxon>
        <taxon>Oiketicinae</taxon>
        <taxon>Eumeta</taxon>
    </lineage>
</organism>
<name>A0A4C1W643_EUMVA</name>
<dbReference type="EMBL" id="BGZK01000475">
    <property type="protein sequence ID" value="GBP46012.1"/>
    <property type="molecule type" value="Genomic_DNA"/>
</dbReference>
<proteinExistence type="predicted"/>
<protein>
    <submittedName>
        <fullName evidence="2">Uncharacterized protein</fullName>
    </submittedName>
</protein>
<gene>
    <name evidence="2" type="ORF">EVAR_24205_1</name>
</gene>